<dbReference type="Pfam" id="PF15998">
    <property type="entry name" value="DUF4773"/>
    <property type="match status" value="1"/>
</dbReference>
<accession>A0ABD0YG24</accession>
<feature type="region of interest" description="Disordered" evidence="1">
    <location>
        <begin position="145"/>
        <end position="195"/>
    </location>
</feature>
<feature type="region of interest" description="Disordered" evidence="1">
    <location>
        <begin position="411"/>
        <end position="495"/>
    </location>
</feature>
<protein>
    <recommendedName>
        <fullName evidence="2">DUF4773 domain-containing protein</fullName>
    </recommendedName>
</protein>
<evidence type="ECO:0000313" key="3">
    <source>
        <dbReference type="EMBL" id="KAL1130195.1"/>
    </source>
</evidence>
<feature type="region of interest" description="Disordered" evidence="1">
    <location>
        <begin position="509"/>
        <end position="534"/>
    </location>
</feature>
<feature type="compositionally biased region" description="Polar residues" evidence="1">
    <location>
        <begin position="334"/>
        <end position="346"/>
    </location>
</feature>
<dbReference type="PANTHER" id="PTHR36299:SF3">
    <property type="entry name" value="FI03431P"/>
    <property type="match status" value="1"/>
</dbReference>
<feature type="compositionally biased region" description="Low complexity" evidence="1">
    <location>
        <begin position="411"/>
        <end position="422"/>
    </location>
</feature>
<comment type="caution">
    <text evidence="3">The sequence shown here is derived from an EMBL/GenBank/DDBJ whole genome shotgun (WGS) entry which is preliminary data.</text>
</comment>
<dbReference type="EMBL" id="JBFDAA010000008">
    <property type="protein sequence ID" value="KAL1130195.1"/>
    <property type="molecule type" value="Genomic_DNA"/>
</dbReference>
<dbReference type="PANTHER" id="PTHR36299">
    <property type="entry name" value="AGAP008005-PA"/>
    <property type="match status" value="1"/>
</dbReference>
<keyword evidence="4" id="KW-1185">Reference proteome</keyword>
<feature type="compositionally biased region" description="Acidic residues" evidence="1">
    <location>
        <begin position="479"/>
        <end position="493"/>
    </location>
</feature>
<evidence type="ECO:0000259" key="2">
    <source>
        <dbReference type="Pfam" id="PF15998"/>
    </source>
</evidence>
<feature type="region of interest" description="Disordered" evidence="1">
    <location>
        <begin position="209"/>
        <end position="376"/>
    </location>
</feature>
<feature type="domain" description="DUF4773" evidence="2">
    <location>
        <begin position="25"/>
        <end position="141"/>
    </location>
</feature>
<gene>
    <name evidence="3" type="ORF">AAG570_013133</name>
</gene>
<evidence type="ECO:0000313" key="4">
    <source>
        <dbReference type="Proteomes" id="UP001558652"/>
    </source>
</evidence>
<dbReference type="AlphaFoldDB" id="A0ABD0YG24"/>
<dbReference type="Proteomes" id="UP001558652">
    <property type="component" value="Unassembled WGS sequence"/>
</dbReference>
<reference evidence="3 4" key="1">
    <citation type="submission" date="2024-07" db="EMBL/GenBank/DDBJ databases">
        <title>Chromosome-level genome assembly of the water stick insect Ranatra chinensis (Heteroptera: Nepidae).</title>
        <authorList>
            <person name="Liu X."/>
        </authorList>
    </citation>
    <scope>NUCLEOTIDE SEQUENCE [LARGE SCALE GENOMIC DNA]</scope>
    <source>
        <strain evidence="3">Cailab_2021Rc</strain>
        <tissue evidence="3">Muscle</tissue>
    </source>
</reference>
<dbReference type="InterPro" id="IPR031941">
    <property type="entry name" value="DUF4773"/>
</dbReference>
<organism evidence="3 4">
    <name type="scientific">Ranatra chinensis</name>
    <dbReference type="NCBI Taxonomy" id="642074"/>
    <lineage>
        <taxon>Eukaryota</taxon>
        <taxon>Metazoa</taxon>
        <taxon>Ecdysozoa</taxon>
        <taxon>Arthropoda</taxon>
        <taxon>Hexapoda</taxon>
        <taxon>Insecta</taxon>
        <taxon>Pterygota</taxon>
        <taxon>Neoptera</taxon>
        <taxon>Paraneoptera</taxon>
        <taxon>Hemiptera</taxon>
        <taxon>Heteroptera</taxon>
        <taxon>Panheteroptera</taxon>
        <taxon>Nepomorpha</taxon>
        <taxon>Nepidae</taxon>
        <taxon>Ranatrinae</taxon>
        <taxon>Ranatra</taxon>
    </lineage>
</organism>
<proteinExistence type="predicted"/>
<feature type="compositionally biased region" description="Low complexity" evidence="1">
    <location>
        <begin position="250"/>
        <end position="317"/>
    </location>
</feature>
<name>A0ABD0YG24_9HEMI</name>
<sequence length="534" mass="56750">MRNNFFFFPDKKGSAATRQGLVNRYCKCNDLACNCCRDFSLPVVSIKGPGCASISYQNGDSMRLTMTFGNRVLRNITLSGRKPRPVCMSLPGGISKFCGRIYGIERLGDRQFKACLALELRALDDVEAALRVSCFNFGPQGIKLEPGTPYPISTSDEDDDDDYDDDDDDDDFGLDDDDEDDDSAENDVESPEYEGFSFLGDDFLDGFFGGSSGAQRPLPNNPPKRKPLKTRPQNTVSAVTAAAQKVTSFTTKAAPTPQQSTTAASVTAASTTAPATKVASSASTSTTSASSTAAFTKAVSTTTAPPTSTVPTTVSSSIAAFTTSVPKTEAVTASEPQTAASVSETAVSPMETPIRIANPDTPPEEAAPIVSSPTGSKLTTLLPVETVPDATVLSNFGTTLSDEASVQEYTANTAPDTAATPAEISTEYDTTDKAETAADTAPVLNTDSEADDAVAFTPTEAGPTTASRDDNVTQNGPEAEGEPAETDETEDAEQSERAIWERFPGLYSLVRHPQPNRPWTPHARSARTHRRMRI</sequence>
<feature type="compositionally biased region" description="Basic residues" evidence="1">
    <location>
        <begin position="524"/>
        <end position="534"/>
    </location>
</feature>
<feature type="compositionally biased region" description="Acidic residues" evidence="1">
    <location>
        <begin position="155"/>
        <end position="192"/>
    </location>
</feature>
<evidence type="ECO:0000256" key="1">
    <source>
        <dbReference type="SAM" id="MobiDB-lite"/>
    </source>
</evidence>